<dbReference type="Gene3D" id="3.40.50.720">
    <property type="entry name" value="NAD(P)-binding Rossmann-like Domain"/>
    <property type="match status" value="1"/>
</dbReference>
<reference evidence="1 2" key="1">
    <citation type="submission" date="2019-07" db="EMBL/GenBank/DDBJ databases">
        <title>Whole genome shotgun sequence of Alkalibacterium kapii NBRC 103247.</title>
        <authorList>
            <person name="Hosoyama A."/>
            <person name="Uohara A."/>
            <person name="Ohji S."/>
            <person name="Ichikawa N."/>
        </authorList>
    </citation>
    <scope>NUCLEOTIDE SEQUENCE [LARGE SCALE GENOMIC DNA]</scope>
    <source>
        <strain evidence="1 2">NBRC 103247</strain>
    </source>
</reference>
<comment type="caution">
    <text evidence="1">The sequence shown here is derived from an EMBL/GenBank/DDBJ whole genome shotgun (WGS) entry which is preliminary data.</text>
</comment>
<keyword evidence="2" id="KW-1185">Reference proteome</keyword>
<name>A0A511AR92_9LACT</name>
<sequence>MAKDYASELKGKNIAINAFDTGWIKTEMGDEEASSEPETVIPRMIIGAILKNKSCFILKIM</sequence>
<accession>A0A511AR92</accession>
<dbReference type="AlphaFoldDB" id="A0A511AR92"/>
<dbReference type="Proteomes" id="UP000321662">
    <property type="component" value="Unassembled WGS sequence"/>
</dbReference>
<evidence type="ECO:0008006" key="3">
    <source>
        <dbReference type="Google" id="ProtNLM"/>
    </source>
</evidence>
<dbReference type="SUPFAM" id="SSF51735">
    <property type="entry name" value="NAD(P)-binding Rossmann-fold domains"/>
    <property type="match status" value="1"/>
</dbReference>
<evidence type="ECO:0000313" key="2">
    <source>
        <dbReference type="Proteomes" id="UP000321662"/>
    </source>
</evidence>
<dbReference type="InterPro" id="IPR036291">
    <property type="entry name" value="NAD(P)-bd_dom_sf"/>
</dbReference>
<protein>
    <recommendedName>
        <fullName evidence="3">Short-chain dehydrogenase</fullName>
    </recommendedName>
</protein>
<organism evidence="1 2">
    <name type="scientific">Alkalibacterium kapii</name>
    <dbReference type="NCBI Taxonomy" id="426704"/>
    <lineage>
        <taxon>Bacteria</taxon>
        <taxon>Bacillati</taxon>
        <taxon>Bacillota</taxon>
        <taxon>Bacilli</taxon>
        <taxon>Lactobacillales</taxon>
        <taxon>Carnobacteriaceae</taxon>
        <taxon>Alkalibacterium</taxon>
    </lineage>
</organism>
<gene>
    <name evidence="1" type="ORF">AKA01nite_03410</name>
</gene>
<evidence type="ECO:0000313" key="1">
    <source>
        <dbReference type="EMBL" id="GEK90719.1"/>
    </source>
</evidence>
<proteinExistence type="predicted"/>
<dbReference type="EMBL" id="BJUY01000002">
    <property type="protein sequence ID" value="GEK90719.1"/>
    <property type="molecule type" value="Genomic_DNA"/>
</dbReference>